<proteinExistence type="predicted"/>
<evidence type="ECO:0000313" key="1">
    <source>
        <dbReference type="EMBL" id="KAE8356314.1"/>
    </source>
</evidence>
<gene>
    <name evidence="1" type="ORF">BDV28DRAFT_145349</name>
</gene>
<name>A0A5N6ZF59_9EURO</name>
<dbReference type="EMBL" id="ML739040">
    <property type="protein sequence ID" value="KAE8356314.1"/>
    <property type="molecule type" value="Genomic_DNA"/>
</dbReference>
<evidence type="ECO:0000313" key="2">
    <source>
        <dbReference type="Proteomes" id="UP000327118"/>
    </source>
</evidence>
<sequence>MSPITKLWLSILKTNDTITTPEFHNLLPEILTHCASYTNPTSDPNSPPMHAFFQNIDNPVQILMITGYPTQEMNTAADVTYAQKYLSRVFQLVEHGWLKQLDLDVRSLPLDSDEIVLRLCDAPQEPGTDGAVGAWDVWPQTEQGIRMRQSGGFGEEKTWVEVSDGSQTGIAEVLRFRKIEGVEAR</sequence>
<organism evidence="1 2">
    <name type="scientific">Aspergillus coremiiformis</name>
    <dbReference type="NCBI Taxonomy" id="138285"/>
    <lineage>
        <taxon>Eukaryota</taxon>
        <taxon>Fungi</taxon>
        <taxon>Dikarya</taxon>
        <taxon>Ascomycota</taxon>
        <taxon>Pezizomycotina</taxon>
        <taxon>Eurotiomycetes</taxon>
        <taxon>Eurotiomycetidae</taxon>
        <taxon>Eurotiales</taxon>
        <taxon>Aspergillaceae</taxon>
        <taxon>Aspergillus</taxon>
        <taxon>Aspergillus subgen. Circumdati</taxon>
    </lineage>
</organism>
<keyword evidence="2" id="KW-1185">Reference proteome</keyword>
<accession>A0A5N6ZF59</accession>
<dbReference type="OrthoDB" id="4740316at2759"/>
<dbReference type="AlphaFoldDB" id="A0A5N6ZF59"/>
<reference evidence="2" key="1">
    <citation type="submission" date="2019-04" db="EMBL/GenBank/DDBJ databases">
        <title>Friends and foes A comparative genomics studyof 23 Aspergillus species from section Flavi.</title>
        <authorList>
            <consortium name="DOE Joint Genome Institute"/>
            <person name="Kjaerbolling I."/>
            <person name="Vesth T."/>
            <person name="Frisvad J.C."/>
            <person name="Nybo J.L."/>
            <person name="Theobald S."/>
            <person name="Kildgaard S."/>
            <person name="Isbrandt T."/>
            <person name="Kuo A."/>
            <person name="Sato A."/>
            <person name="Lyhne E.K."/>
            <person name="Kogle M.E."/>
            <person name="Wiebenga A."/>
            <person name="Kun R.S."/>
            <person name="Lubbers R.J."/>
            <person name="Makela M.R."/>
            <person name="Barry K."/>
            <person name="Chovatia M."/>
            <person name="Clum A."/>
            <person name="Daum C."/>
            <person name="Haridas S."/>
            <person name="He G."/>
            <person name="LaButti K."/>
            <person name="Lipzen A."/>
            <person name="Mondo S."/>
            <person name="Riley R."/>
            <person name="Salamov A."/>
            <person name="Simmons B.A."/>
            <person name="Magnuson J.K."/>
            <person name="Henrissat B."/>
            <person name="Mortensen U.H."/>
            <person name="Larsen T.O."/>
            <person name="Devries R.P."/>
            <person name="Grigoriev I.V."/>
            <person name="Machida M."/>
            <person name="Baker S.E."/>
            <person name="Andersen M.R."/>
        </authorList>
    </citation>
    <scope>NUCLEOTIDE SEQUENCE [LARGE SCALE GENOMIC DNA]</scope>
    <source>
        <strain evidence="2">CBS 553.77</strain>
    </source>
</reference>
<dbReference type="Proteomes" id="UP000327118">
    <property type="component" value="Unassembled WGS sequence"/>
</dbReference>
<protein>
    <submittedName>
        <fullName evidence="1">Uncharacterized protein</fullName>
    </submittedName>
</protein>